<evidence type="ECO:0000256" key="1">
    <source>
        <dbReference type="SAM" id="MobiDB-lite"/>
    </source>
</evidence>
<accession>A0A1E5VAC7</accession>
<dbReference type="Proteomes" id="UP000095767">
    <property type="component" value="Unassembled WGS sequence"/>
</dbReference>
<sequence length="45" mass="4720">LSPCRSILGAVSTIQSSLVRYGTTSSKASSLSRIEPKGVKPWPSS</sequence>
<evidence type="ECO:0000313" key="2">
    <source>
        <dbReference type="EMBL" id="OEL22089.1"/>
    </source>
</evidence>
<gene>
    <name evidence="2" type="ORF">BAE44_0016892</name>
</gene>
<organism evidence="2 3">
    <name type="scientific">Dichanthelium oligosanthes</name>
    <dbReference type="NCBI Taxonomy" id="888268"/>
    <lineage>
        <taxon>Eukaryota</taxon>
        <taxon>Viridiplantae</taxon>
        <taxon>Streptophyta</taxon>
        <taxon>Embryophyta</taxon>
        <taxon>Tracheophyta</taxon>
        <taxon>Spermatophyta</taxon>
        <taxon>Magnoliopsida</taxon>
        <taxon>Liliopsida</taxon>
        <taxon>Poales</taxon>
        <taxon>Poaceae</taxon>
        <taxon>PACMAD clade</taxon>
        <taxon>Panicoideae</taxon>
        <taxon>Panicodae</taxon>
        <taxon>Paniceae</taxon>
        <taxon>Dichantheliinae</taxon>
        <taxon>Dichanthelium</taxon>
    </lineage>
</organism>
<dbReference type="EMBL" id="LWDX02046369">
    <property type="protein sequence ID" value="OEL22089.1"/>
    <property type="molecule type" value="Genomic_DNA"/>
</dbReference>
<protein>
    <submittedName>
        <fullName evidence="2">Uncharacterized protein</fullName>
    </submittedName>
</protein>
<name>A0A1E5VAC7_9POAL</name>
<evidence type="ECO:0000313" key="3">
    <source>
        <dbReference type="Proteomes" id="UP000095767"/>
    </source>
</evidence>
<reference evidence="2 3" key="1">
    <citation type="submission" date="2016-09" db="EMBL/GenBank/DDBJ databases">
        <title>The draft genome of Dichanthelium oligosanthes: A C3 panicoid grass species.</title>
        <authorList>
            <person name="Studer A.J."/>
            <person name="Schnable J.C."/>
            <person name="Brutnell T.P."/>
        </authorList>
    </citation>
    <scope>NUCLEOTIDE SEQUENCE [LARGE SCALE GENOMIC DNA]</scope>
    <source>
        <strain evidence="3">cv. Kellogg 1175</strain>
        <tissue evidence="2">Leaf</tissue>
    </source>
</reference>
<keyword evidence="3" id="KW-1185">Reference proteome</keyword>
<feature type="compositionally biased region" description="Polar residues" evidence="1">
    <location>
        <begin position="23"/>
        <end position="32"/>
    </location>
</feature>
<comment type="caution">
    <text evidence="2">The sequence shown here is derived from an EMBL/GenBank/DDBJ whole genome shotgun (WGS) entry which is preliminary data.</text>
</comment>
<feature type="non-terminal residue" evidence="2">
    <location>
        <position position="1"/>
    </location>
</feature>
<proteinExistence type="predicted"/>
<dbReference type="AlphaFoldDB" id="A0A1E5VAC7"/>
<feature type="region of interest" description="Disordered" evidence="1">
    <location>
        <begin position="23"/>
        <end position="45"/>
    </location>
</feature>